<feature type="binding site" evidence="7">
    <location>
        <position position="466"/>
    </location>
    <ligand>
        <name>meso-2,6-diaminopimelate</name>
        <dbReference type="ChEBI" id="CHEBI:57791"/>
    </ligand>
</feature>
<organism evidence="12 13">
    <name type="scientific">Abyssibacter profundi</name>
    <dbReference type="NCBI Taxonomy" id="2182787"/>
    <lineage>
        <taxon>Bacteria</taxon>
        <taxon>Pseudomonadati</taxon>
        <taxon>Pseudomonadota</taxon>
        <taxon>Gammaproteobacteria</taxon>
        <taxon>Chromatiales</taxon>
        <taxon>Oceanococcaceae</taxon>
        <taxon>Abyssibacter</taxon>
    </lineage>
</organism>
<dbReference type="GO" id="GO:0008765">
    <property type="term" value="F:UDP-N-acetylmuramoylalanyl-D-glutamate-2,6-diaminopimelate ligase activity"/>
    <property type="evidence" value="ECO:0007669"/>
    <property type="project" value="UniProtKB-UniRule"/>
</dbReference>
<feature type="domain" description="Mur ligase central" evidence="11">
    <location>
        <begin position="114"/>
        <end position="319"/>
    </location>
</feature>
<dbReference type="SUPFAM" id="SSF53623">
    <property type="entry name" value="MurD-like peptide ligases, catalytic domain"/>
    <property type="match status" value="1"/>
</dbReference>
<keyword evidence="7 12" id="KW-0436">Ligase</keyword>
<evidence type="ECO:0000259" key="9">
    <source>
        <dbReference type="Pfam" id="PF01225"/>
    </source>
</evidence>
<dbReference type="GO" id="GO:0005737">
    <property type="term" value="C:cytoplasm"/>
    <property type="evidence" value="ECO:0007669"/>
    <property type="project" value="UniProtKB-SubCell"/>
</dbReference>
<feature type="binding site" evidence="7">
    <location>
        <begin position="116"/>
        <end position="122"/>
    </location>
    <ligand>
        <name>ATP</name>
        <dbReference type="ChEBI" id="CHEBI:30616"/>
    </ligand>
</feature>
<feature type="binding site" evidence="7">
    <location>
        <position position="191"/>
    </location>
    <ligand>
        <name>UDP-N-acetyl-alpha-D-muramoyl-L-alanyl-D-glutamate</name>
        <dbReference type="ChEBI" id="CHEBI:83900"/>
    </ligand>
</feature>
<dbReference type="NCBIfam" id="NF001124">
    <property type="entry name" value="PRK00139.1-2"/>
    <property type="match status" value="1"/>
</dbReference>
<feature type="binding site" evidence="7">
    <location>
        <position position="193"/>
    </location>
    <ligand>
        <name>UDP-N-acetyl-alpha-D-muramoyl-L-alanyl-D-glutamate</name>
        <dbReference type="ChEBI" id="CHEBI:83900"/>
    </ligand>
</feature>
<feature type="binding site" evidence="7">
    <location>
        <position position="185"/>
    </location>
    <ligand>
        <name>UDP-N-acetyl-alpha-D-muramoyl-L-alanyl-D-glutamate</name>
        <dbReference type="ChEBI" id="CHEBI:83900"/>
    </ligand>
</feature>
<dbReference type="NCBIfam" id="TIGR01085">
    <property type="entry name" value="murE"/>
    <property type="match status" value="1"/>
</dbReference>
<evidence type="ECO:0000313" key="13">
    <source>
        <dbReference type="Proteomes" id="UP000251800"/>
    </source>
</evidence>
<dbReference type="PANTHER" id="PTHR23135">
    <property type="entry name" value="MUR LIGASE FAMILY MEMBER"/>
    <property type="match status" value="1"/>
</dbReference>
<dbReference type="GO" id="GO:0071555">
    <property type="term" value="P:cell wall organization"/>
    <property type="evidence" value="ECO:0007669"/>
    <property type="project" value="UniProtKB-KW"/>
</dbReference>
<dbReference type="GO" id="GO:0009252">
    <property type="term" value="P:peptidoglycan biosynthetic process"/>
    <property type="evidence" value="ECO:0007669"/>
    <property type="project" value="UniProtKB-UniRule"/>
</dbReference>
<keyword evidence="7" id="KW-0460">Magnesium</keyword>
<protein>
    <recommendedName>
        <fullName evidence="7">UDP-N-acetylmuramoyl-L-alanyl-D-glutamate--2,6-diaminopimelate ligase</fullName>
        <ecNumber evidence="7">6.3.2.13</ecNumber>
    </recommendedName>
    <alternativeName>
        <fullName evidence="7">Meso-A2pm-adding enzyme</fullName>
    </alternativeName>
    <alternativeName>
        <fullName evidence="7">Meso-diaminopimelate-adding enzyme</fullName>
    </alternativeName>
    <alternativeName>
        <fullName evidence="7">UDP-MurNAc-L-Ala-D-Glu:meso-diaminopimelate ligase</fullName>
    </alternativeName>
    <alternativeName>
        <fullName evidence="7">UDP-MurNAc-tripeptide synthetase</fullName>
    </alternativeName>
    <alternativeName>
        <fullName evidence="7">UDP-N-acetylmuramyl-tripeptide synthetase</fullName>
    </alternativeName>
</protein>
<dbReference type="EC" id="6.3.2.13" evidence="7"/>
<comment type="caution">
    <text evidence="7">Lacks conserved residue(s) required for the propagation of feature annotation.</text>
</comment>
<feature type="domain" description="Mur ligase N-terminal catalytic" evidence="9">
    <location>
        <begin position="26"/>
        <end position="102"/>
    </location>
</feature>
<comment type="catalytic activity">
    <reaction evidence="7">
        <text>UDP-N-acetyl-alpha-D-muramoyl-L-alanyl-D-glutamate + meso-2,6-diaminopimelate + ATP = UDP-N-acetyl-alpha-D-muramoyl-L-alanyl-gamma-D-glutamyl-meso-2,6-diaminopimelate + ADP + phosphate + H(+)</text>
        <dbReference type="Rhea" id="RHEA:23676"/>
        <dbReference type="ChEBI" id="CHEBI:15378"/>
        <dbReference type="ChEBI" id="CHEBI:30616"/>
        <dbReference type="ChEBI" id="CHEBI:43474"/>
        <dbReference type="ChEBI" id="CHEBI:57791"/>
        <dbReference type="ChEBI" id="CHEBI:83900"/>
        <dbReference type="ChEBI" id="CHEBI:83905"/>
        <dbReference type="ChEBI" id="CHEBI:456216"/>
        <dbReference type="EC" id="6.3.2.13"/>
    </reaction>
</comment>
<reference evidence="12 13" key="1">
    <citation type="submission" date="2018-05" db="EMBL/GenBank/DDBJ databases">
        <title>Abyssibacter profundi OUC007T gen. nov., sp. nov, a marine bacterium isolated from seawater of the Mariana Trench.</title>
        <authorList>
            <person name="Zhou S."/>
        </authorList>
    </citation>
    <scope>NUCLEOTIDE SEQUENCE [LARGE SCALE GENOMIC DNA]</scope>
    <source>
        <strain evidence="12 13">OUC007</strain>
    </source>
</reference>
<dbReference type="Gene3D" id="3.40.1390.10">
    <property type="entry name" value="MurE/MurF, N-terminal domain"/>
    <property type="match status" value="1"/>
</dbReference>
<keyword evidence="2 7" id="KW-0132">Cell division</keyword>
<evidence type="ECO:0000259" key="10">
    <source>
        <dbReference type="Pfam" id="PF02875"/>
    </source>
</evidence>
<feature type="binding site" evidence="7">
    <location>
        <begin position="415"/>
        <end position="418"/>
    </location>
    <ligand>
        <name>meso-2,6-diaminopimelate</name>
        <dbReference type="ChEBI" id="CHEBI:57791"/>
    </ligand>
</feature>
<dbReference type="InterPro" id="IPR036565">
    <property type="entry name" value="Mur-like_cat_sf"/>
</dbReference>
<keyword evidence="5 7" id="KW-0131">Cell cycle</keyword>
<dbReference type="GO" id="GO:0005524">
    <property type="term" value="F:ATP binding"/>
    <property type="evidence" value="ECO:0007669"/>
    <property type="project" value="UniProtKB-UniRule"/>
</dbReference>
<evidence type="ECO:0000256" key="8">
    <source>
        <dbReference type="RuleBase" id="RU004135"/>
    </source>
</evidence>
<dbReference type="Gene3D" id="3.90.190.20">
    <property type="entry name" value="Mur ligase, C-terminal domain"/>
    <property type="match status" value="1"/>
</dbReference>
<dbReference type="AlphaFoldDB" id="A0A363UMQ1"/>
<dbReference type="PANTHER" id="PTHR23135:SF4">
    <property type="entry name" value="UDP-N-ACETYLMURAMOYL-L-ALANYL-D-GLUTAMATE--2,6-DIAMINOPIMELATE LIGASE MURE HOMOLOG, CHLOROPLASTIC"/>
    <property type="match status" value="1"/>
</dbReference>
<comment type="PTM">
    <text evidence="7">Carboxylation is probably crucial for Mg(2+) binding and, consequently, for the gamma-phosphate positioning of ATP.</text>
</comment>
<comment type="pathway">
    <text evidence="7 8">Cell wall biogenesis; peptidoglycan biosynthesis.</text>
</comment>
<keyword evidence="6 7" id="KW-0961">Cell wall biogenesis/degradation</keyword>
<feature type="modified residue" description="N6-carboxylysine" evidence="7">
    <location>
        <position position="225"/>
    </location>
</feature>
<feature type="binding site" evidence="7">
    <location>
        <position position="470"/>
    </location>
    <ligand>
        <name>meso-2,6-diaminopimelate</name>
        <dbReference type="ChEBI" id="CHEBI:57791"/>
    </ligand>
</feature>
<dbReference type="InterPro" id="IPR035911">
    <property type="entry name" value="MurE/MurF_N"/>
</dbReference>
<feature type="domain" description="Mur ligase C-terminal" evidence="10">
    <location>
        <begin position="342"/>
        <end position="468"/>
    </location>
</feature>
<evidence type="ECO:0000256" key="1">
    <source>
        <dbReference type="ARBA" id="ARBA00005898"/>
    </source>
</evidence>
<name>A0A363UMQ1_9GAMM</name>
<evidence type="ECO:0000256" key="2">
    <source>
        <dbReference type="ARBA" id="ARBA00022618"/>
    </source>
</evidence>
<comment type="subcellular location">
    <subcellularLocation>
        <location evidence="7 8">Cytoplasm</location>
    </subcellularLocation>
</comment>
<evidence type="ECO:0000256" key="4">
    <source>
        <dbReference type="ARBA" id="ARBA00022984"/>
    </source>
</evidence>
<dbReference type="Gene3D" id="3.40.1190.10">
    <property type="entry name" value="Mur-like, catalytic domain"/>
    <property type="match status" value="1"/>
</dbReference>
<dbReference type="Proteomes" id="UP000251800">
    <property type="component" value="Unassembled WGS sequence"/>
</dbReference>
<dbReference type="NCBIfam" id="NF001126">
    <property type="entry name" value="PRK00139.1-4"/>
    <property type="match status" value="1"/>
</dbReference>
<dbReference type="GO" id="GO:0051301">
    <property type="term" value="P:cell division"/>
    <property type="evidence" value="ECO:0007669"/>
    <property type="project" value="UniProtKB-KW"/>
</dbReference>
<keyword evidence="7" id="KW-0963">Cytoplasm</keyword>
<dbReference type="InterPro" id="IPR000713">
    <property type="entry name" value="Mur_ligase_N"/>
</dbReference>
<comment type="function">
    <text evidence="7">Catalyzes the addition of meso-diaminopimelic acid to the nucleotide precursor UDP-N-acetylmuramoyl-L-alanyl-D-glutamate (UMAG) in the biosynthesis of bacterial cell-wall peptidoglycan.</text>
</comment>
<evidence type="ECO:0000256" key="5">
    <source>
        <dbReference type="ARBA" id="ARBA00023306"/>
    </source>
</evidence>
<evidence type="ECO:0000256" key="3">
    <source>
        <dbReference type="ARBA" id="ARBA00022960"/>
    </source>
</evidence>
<dbReference type="EMBL" id="QEQK01000005">
    <property type="protein sequence ID" value="PWN56699.1"/>
    <property type="molecule type" value="Genomic_DNA"/>
</dbReference>
<gene>
    <name evidence="7" type="primary">murE</name>
    <name evidence="12" type="ORF">DEH80_06935</name>
</gene>
<evidence type="ECO:0000256" key="7">
    <source>
        <dbReference type="HAMAP-Rule" id="MF_00208"/>
    </source>
</evidence>
<dbReference type="GO" id="GO:0008360">
    <property type="term" value="P:regulation of cell shape"/>
    <property type="evidence" value="ECO:0007669"/>
    <property type="project" value="UniProtKB-KW"/>
</dbReference>
<keyword evidence="4 7" id="KW-0573">Peptidoglycan synthesis</keyword>
<dbReference type="OrthoDB" id="9800958at2"/>
<dbReference type="HAMAP" id="MF_00208">
    <property type="entry name" value="MurE"/>
    <property type="match status" value="1"/>
</dbReference>
<dbReference type="InterPro" id="IPR013221">
    <property type="entry name" value="Mur_ligase_cen"/>
</dbReference>
<dbReference type="Pfam" id="PF02875">
    <property type="entry name" value="Mur_ligase_C"/>
    <property type="match status" value="1"/>
</dbReference>
<evidence type="ECO:0000313" key="12">
    <source>
        <dbReference type="EMBL" id="PWN56699.1"/>
    </source>
</evidence>
<evidence type="ECO:0000256" key="6">
    <source>
        <dbReference type="ARBA" id="ARBA00023316"/>
    </source>
</evidence>
<accession>A0A363UMQ1</accession>
<dbReference type="RefSeq" id="WP_109719893.1">
    <property type="nucleotide sequence ID" value="NZ_QEQK01000005.1"/>
</dbReference>
<comment type="cofactor">
    <cofactor evidence="7">
        <name>Mg(2+)</name>
        <dbReference type="ChEBI" id="CHEBI:18420"/>
    </cofactor>
</comment>
<dbReference type="UniPathway" id="UPA00219"/>
<dbReference type="Pfam" id="PF01225">
    <property type="entry name" value="Mur_ligase"/>
    <property type="match status" value="1"/>
</dbReference>
<sequence length="506" mass="54483">MPQRPCELARLVDGLVDSAGDLSVSIHGVESDSRRVRDGSLFLACSGFESHGLNYLPEALRNGAAAVLWEPEPGVEPPDIPIPAWPVPQLRRHAGEIAARYYERPSRELFSVGITGTDGKTSTAYLLAHALTKLGDPAGYLGTLGYGPVDALELATHTTPDAVRIQRWMRRLVDDRAKAMVMETSSHALDQGRVAGVEFDVGILTNVGRDHLDYHGDLERYAAAKRRLFDMPDLGLAVLNRDDDLGRAWAEELSPALPVCTYGIEGDMPEQARYAIARDVQLATQGLQFRLQTPAGSRVVQSGLLGRFNIYNLLAAAAVLEFRGYALDRIAEVLGKLGTVPGRMEGFSAPGLPLAVVDYAHTPQALAHALESLRPHCEGRLICVFGCGGDRDTGKRQLMGSAAARLADAVVVTDDNPRSESPFDIVAAIVSGMGDRRHVRVEHDREVAIRTAIEQARAGDVVLVAGKGHETEQIIGSERRPFSDRGVVAAVLQTLGGQPGGRHGDA</sequence>
<keyword evidence="7" id="KW-0547">Nucleotide-binding</keyword>
<dbReference type="InterPro" id="IPR005761">
    <property type="entry name" value="UDP-N-AcMur-Glu-dNH2Pim_ligase"/>
</dbReference>
<dbReference type="SUPFAM" id="SSF63418">
    <property type="entry name" value="MurE/MurF N-terminal domain"/>
    <property type="match status" value="1"/>
</dbReference>
<feature type="binding site" evidence="7">
    <location>
        <position position="33"/>
    </location>
    <ligand>
        <name>UDP-N-acetyl-alpha-D-muramoyl-L-alanyl-D-glutamate</name>
        <dbReference type="ChEBI" id="CHEBI:83900"/>
    </ligand>
</feature>
<keyword evidence="3 7" id="KW-0133">Cell shape</keyword>
<feature type="binding site" evidence="7">
    <location>
        <position position="391"/>
    </location>
    <ligand>
        <name>meso-2,6-diaminopimelate</name>
        <dbReference type="ChEBI" id="CHEBI:57791"/>
    </ligand>
</feature>
<dbReference type="InterPro" id="IPR004101">
    <property type="entry name" value="Mur_ligase_C"/>
</dbReference>
<evidence type="ECO:0000259" key="11">
    <source>
        <dbReference type="Pfam" id="PF08245"/>
    </source>
</evidence>
<dbReference type="GO" id="GO:0000287">
    <property type="term" value="F:magnesium ion binding"/>
    <property type="evidence" value="ECO:0007669"/>
    <property type="project" value="UniProtKB-UniRule"/>
</dbReference>
<comment type="caution">
    <text evidence="12">The sequence shown here is derived from an EMBL/GenBank/DDBJ whole genome shotgun (WGS) entry which is preliminary data.</text>
</comment>
<dbReference type="SUPFAM" id="SSF53244">
    <property type="entry name" value="MurD-like peptide ligases, peptide-binding domain"/>
    <property type="match status" value="1"/>
</dbReference>
<dbReference type="InterPro" id="IPR036615">
    <property type="entry name" value="Mur_ligase_C_dom_sf"/>
</dbReference>
<keyword evidence="13" id="KW-1185">Reference proteome</keyword>
<dbReference type="Pfam" id="PF08245">
    <property type="entry name" value="Mur_ligase_M"/>
    <property type="match status" value="1"/>
</dbReference>
<keyword evidence="7" id="KW-0067">ATP-binding</keyword>
<feature type="binding site" evidence="7">
    <location>
        <begin position="158"/>
        <end position="159"/>
    </location>
    <ligand>
        <name>UDP-N-acetyl-alpha-D-muramoyl-L-alanyl-D-glutamate</name>
        <dbReference type="ChEBI" id="CHEBI:83900"/>
    </ligand>
</feature>
<feature type="short sequence motif" description="Meso-diaminopimelate recognition motif" evidence="7">
    <location>
        <begin position="415"/>
        <end position="418"/>
    </location>
</feature>
<proteinExistence type="inferred from homology"/>
<comment type="similarity">
    <text evidence="1 7">Belongs to the MurCDEF family. MurE subfamily.</text>
</comment>